<dbReference type="SMART" id="SM00382">
    <property type="entry name" value="AAA"/>
    <property type="match status" value="1"/>
</dbReference>
<dbReference type="InterPro" id="IPR017871">
    <property type="entry name" value="ABC_transporter-like_CS"/>
</dbReference>
<protein>
    <recommendedName>
        <fullName evidence="9">Putative hemin import ATP-binding protein HrtA</fullName>
    </recommendedName>
</protein>
<dbReference type="EMBL" id="NOWI01000005">
    <property type="protein sequence ID" value="RFT44552.1"/>
    <property type="molecule type" value="Genomic_DNA"/>
</dbReference>
<dbReference type="GO" id="GO:0022857">
    <property type="term" value="F:transmembrane transporter activity"/>
    <property type="evidence" value="ECO:0007669"/>
    <property type="project" value="TreeGrafter"/>
</dbReference>
<proteinExistence type="inferred from homology"/>
<comment type="similarity">
    <text evidence="8">Belongs to the ABC transporter superfamily. HrtA family.</text>
</comment>
<name>A0A3E2DGQ4_9ACTN</name>
<dbReference type="InterPro" id="IPR003439">
    <property type="entry name" value="ABC_transporter-like_ATP-bd"/>
</dbReference>
<evidence type="ECO:0000256" key="5">
    <source>
        <dbReference type="ARBA" id="ARBA00022741"/>
    </source>
</evidence>
<organism evidence="12 13">
    <name type="scientific">Cutibacterium avidum</name>
    <dbReference type="NCBI Taxonomy" id="33010"/>
    <lineage>
        <taxon>Bacteria</taxon>
        <taxon>Bacillati</taxon>
        <taxon>Actinomycetota</taxon>
        <taxon>Actinomycetes</taxon>
        <taxon>Propionibacteriales</taxon>
        <taxon>Propionibacteriaceae</taxon>
        <taxon>Cutibacterium</taxon>
    </lineage>
</organism>
<evidence type="ECO:0000259" key="11">
    <source>
        <dbReference type="PROSITE" id="PS50893"/>
    </source>
</evidence>
<evidence type="ECO:0000313" key="13">
    <source>
        <dbReference type="Proteomes" id="UP000259211"/>
    </source>
</evidence>
<evidence type="ECO:0000256" key="1">
    <source>
        <dbReference type="ARBA" id="ARBA00004202"/>
    </source>
</evidence>
<dbReference type="PROSITE" id="PS00211">
    <property type="entry name" value="ABC_TRANSPORTER_1"/>
    <property type="match status" value="1"/>
</dbReference>
<evidence type="ECO:0000256" key="9">
    <source>
        <dbReference type="ARBA" id="ARBA00024432"/>
    </source>
</evidence>
<keyword evidence="6 12" id="KW-0067">ATP-binding</keyword>
<evidence type="ECO:0000256" key="7">
    <source>
        <dbReference type="ARBA" id="ARBA00023136"/>
    </source>
</evidence>
<accession>A0A3E2DGQ4</accession>
<keyword evidence="5" id="KW-0547">Nucleotide-binding</keyword>
<dbReference type="RefSeq" id="WP_117189335.1">
    <property type="nucleotide sequence ID" value="NZ_NOWI01000005.1"/>
</dbReference>
<dbReference type="PANTHER" id="PTHR24220:SF666">
    <property type="entry name" value="HEMIN IMPORT ATP-BINDING PROTEIN HRTA-RELATED"/>
    <property type="match status" value="1"/>
</dbReference>
<sequence length="258" mass="28053">MTSPVLRLDGVSKQFNDGDETIQALAETDLSLNRGEFVGILGPSGSGKSTLLTIMGGLRTPSTGEVIIDDQPFSALPEKKRARMRFAKLGFVLQASGLVPFLTVGDQFVLHGKVDHAPLDRARRDELLESLKIPHYVDAYPGDLSGGERQRVAIATALYHDPEIVLADEPTASLDTEKAFDVAEILADQTHSRGKCTVMVTHDERLVDHCDRVLKMADGVLTEITNHEPKRDVSGPVLSEVGTGPLLRAAAKSLWNRH</sequence>
<dbReference type="GO" id="GO:0005524">
    <property type="term" value="F:ATP binding"/>
    <property type="evidence" value="ECO:0007669"/>
    <property type="project" value="UniProtKB-KW"/>
</dbReference>
<dbReference type="Proteomes" id="UP000259211">
    <property type="component" value="Unassembled WGS sequence"/>
</dbReference>
<dbReference type="PANTHER" id="PTHR24220">
    <property type="entry name" value="IMPORT ATP-BINDING PROTEIN"/>
    <property type="match status" value="1"/>
</dbReference>
<dbReference type="AlphaFoldDB" id="A0A3E2DGQ4"/>
<evidence type="ECO:0000313" key="12">
    <source>
        <dbReference type="EMBL" id="RFT44552.1"/>
    </source>
</evidence>
<dbReference type="Pfam" id="PF00005">
    <property type="entry name" value="ABC_tran"/>
    <property type="match status" value="1"/>
</dbReference>
<dbReference type="GO" id="GO:0016887">
    <property type="term" value="F:ATP hydrolysis activity"/>
    <property type="evidence" value="ECO:0007669"/>
    <property type="project" value="InterPro"/>
</dbReference>
<dbReference type="Gene3D" id="3.40.50.300">
    <property type="entry name" value="P-loop containing nucleotide triphosphate hydrolases"/>
    <property type="match status" value="1"/>
</dbReference>
<keyword evidence="4" id="KW-1003">Cell membrane</keyword>
<reference evidence="12 13" key="1">
    <citation type="submission" date="2017-07" db="EMBL/GenBank/DDBJ databases">
        <authorList>
            <person name="Sun Z.S."/>
            <person name="Albrecht U."/>
            <person name="Echele G."/>
            <person name="Lee C.C."/>
        </authorList>
    </citation>
    <scope>NUCLEOTIDE SEQUENCE [LARGE SCALE GENOMIC DNA]</scope>
    <source>
        <strain evidence="12 13">P16-029</strain>
    </source>
</reference>
<dbReference type="SUPFAM" id="SSF52540">
    <property type="entry name" value="P-loop containing nucleoside triphosphate hydrolases"/>
    <property type="match status" value="1"/>
</dbReference>
<evidence type="ECO:0000256" key="6">
    <source>
        <dbReference type="ARBA" id="ARBA00022840"/>
    </source>
</evidence>
<keyword evidence="7" id="KW-0472">Membrane</keyword>
<gene>
    <name evidence="12" type="ORF">CHT91_06905</name>
</gene>
<dbReference type="CDD" id="cd03255">
    <property type="entry name" value="ABC_MJ0796_LolCDE_FtsE"/>
    <property type="match status" value="1"/>
</dbReference>
<dbReference type="InterPro" id="IPR017911">
    <property type="entry name" value="MacB-like_ATP-bd"/>
</dbReference>
<dbReference type="GO" id="GO:0005886">
    <property type="term" value="C:plasma membrane"/>
    <property type="evidence" value="ECO:0007669"/>
    <property type="project" value="UniProtKB-SubCell"/>
</dbReference>
<dbReference type="InterPro" id="IPR027417">
    <property type="entry name" value="P-loop_NTPase"/>
</dbReference>
<evidence type="ECO:0000256" key="3">
    <source>
        <dbReference type="ARBA" id="ARBA00022448"/>
    </source>
</evidence>
<comment type="subcellular location">
    <subcellularLocation>
        <location evidence="1">Cell membrane</location>
        <topology evidence="1">Peripheral membrane protein</topology>
    </subcellularLocation>
</comment>
<evidence type="ECO:0000256" key="8">
    <source>
        <dbReference type="ARBA" id="ARBA00024359"/>
    </source>
</evidence>
<dbReference type="InterPro" id="IPR003593">
    <property type="entry name" value="AAA+_ATPase"/>
</dbReference>
<evidence type="ECO:0000256" key="4">
    <source>
        <dbReference type="ARBA" id="ARBA00022475"/>
    </source>
</evidence>
<dbReference type="PROSITE" id="PS50893">
    <property type="entry name" value="ABC_TRANSPORTER_2"/>
    <property type="match status" value="1"/>
</dbReference>
<evidence type="ECO:0000256" key="2">
    <source>
        <dbReference type="ARBA" id="ARBA00011131"/>
    </source>
</evidence>
<evidence type="ECO:0000256" key="10">
    <source>
        <dbReference type="ARBA" id="ARBA00024721"/>
    </source>
</evidence>
<keyword evidence="3" id="KW-0813">Transport</keyword>
<comment type="function">
    <text evidence="10">Part of the ABC transporter complex hrt involved in hemin import. Responsible for energy coupling to the transport system.</text>
</comment>
<dbReference type="InterPro" id="IPR015854">
    <property type="entry name" value="ABC_transpr_LolD-like"/>
</dbReference>
<feature type="domain" description="ABC transporter" evidence="11">
    <location>
        <begin position="6"/>
        <end position="243"/>
    </location>
</feature>
<comment type="caution">
    <text evidence="12">The sequence shown here is derived from an EMBL/GenBank/DDBJ whole genome shotgun (WGS) entry which is preliminary data.</text>
</comment>
<comment type="subunit">
    <text evidence="2">The complex is composed of two ATP-binding proteins (HrtA), two transmembrane proteins (HrtB) and a solute-binding protein.</text>
</comment>